<evidence type="ECO:0000256" key="2">
    <source>
        <dbReference type="ARBA" id="ARBA00023015"/>
    </source>
</evidence>
<evidence type="ECO:0000256" key="3">
    <source>
        <dbReference type="ARBA" id="ARBA00023125"/>
    </source>
</evidence>
<dbReference type="PROSITE" id="PS50931">
    <property type="entry name" value="HTH_LYSR"/>
    <property type="match status" value="1"/>
</dbReference>
<keyword evidence="7" id="KW-1185">Reference proteome</keyword>
<dbReference type="EMBL" id="JAOZYC010000136">
    <property type="protein sequence ID" value="MEB8340687.1"/>
    <property type="molecule type" value="Genomic_DNA"/>
</dbReference>
<dbReference type="SUPFAM" id="SSF53850">
    <property type="entry name" value="Periplasmic binding protein-like II"/>
    <property type="match status" value="1"/>
</dbReference>
<dbReference type="Gene3D" id="3.40.190.290">
    <property type="match status" value="1"/>
</dbReference>
<dbReference type="CDD" id="cd08421">
    <property type="entry name" value="PBP2_LTTR_like_1"/>
    <property type="match status" value="1"/>
</dbReference>
<dbReference type="Proteomes" id="UP001354931">
    <property type="component" value="Unassembled WGS sequence"/>
</dbReference>
<keyword evidence="3" id="KW-0238">DNA-binding</keyword>
<dbReference type="SUPFAM" id="SSF46785">
    <property type="entry name" value="Winged helix' DNA-binding domain"/>
    <property type="match status" value="1"/>
</dbReference>
<proteinExistence type="inferred from homology"/>
<dbReference type="InterPro" id="IPR036388">
    <property type="entry name" value="WH-like_DNA-bd_sf"/>
</dbReference>
<name>A0ABU6F9H9_9ACTN</name>
<reference evidence="6 7" key="1">
    <citation type="submission" date="2022-10" db="EMBL/GenBank/DDBJ databases">
        <authorList>
            <person name="Xie J."/>
            <person name="Shen N."/>
        </authorList>
    </citation>
    <scope>NUCLEOTIDE SEQUENCE [LARGE SCALE GENOMIC DNA]</scope>
    <source>
        <strain evidence="6 7">YIM65594</strain>
    </source>
</reference>
<protein>
    <submittedName>
        <fullName evidence="6">LysR family transcriptional regulator</fullName>
    </submittedName>
</protein>
<evidence type="ECO:0000313" key="6">
    <source>
        <dbReference type="EMBL" id="MEB8340687.1"/>
    </source>
</evidence>
<dbReference type="InterPro" id="IPR036390">
    <property type="entry name" value="WH_DNA-bd_sf"/>
</dbReference>
<dbReference type="PANTHER" id="PTHR30419">
    <property type="entry name" value="HTH-TYPE TRANSCRIPTIONAL REGULATOR YBHD"/>
    <property type="match status" value="1"/>
</dbReference>
<dbReference type="InterPro" id="IPR005119">
    <property type="entry name" value="LysR_subst-bd"/>
</dbReference>
<dbReference type="InterPro" id="IPR000847">
    <property type="entry name" value="LysR_HTH_N"/>
</dbReference>
<dbReference type="Gene3D" id="1.10.10.10">
    <property type="entry name" value="Winged helix-like DNA-binding domain superfamily/Winged helix DNA-binding domain"/>
    <property type="match status" value="1"/>
</dbReference>
<comment type="caution">
    <text evidence="6">The sequence shown here is derived from an EMBL/GenBank/DDBJ whole genome shotgun (WGS) entry which is preliminary data.</text>
</comment>
<sequence>MRYELTDLRLFLAIAEARSLSAGAAAVFITPSTASYRLKNLEQALGTPLFTRNSRGMEPTPAGVLLLDYVREALRTLERMNDDMKSFSSGLRGHVRLWANSSSLNGFVVPALGDFLLDHPHVNVDLEERSSRDILDAVAAQEIGVGILAGELDNGQVRSVPFAVDELVLAVHPGHELAERGTIAFGDALGCDFVCMSRESSNFTFLADTAKSYGRKLNVRLHVDHFHAVLDLVAAGVGVALVPAHMLRLSGSERRTATLRLRDPWAVRHLNLVTHAGERPPAFTSALIEHLLGHSAAVETRRRHGAACL</sequence>
<evidence type="ECO:0000256" key="4">
    <source>
        <dbReference type="ARBA" id="ARBA00023163"/>
    </source>
</evidence>
<keyword evidence="4" id="KW-0804">Transcription</keyword>
<evidence type="ECO:0000259" key="5">
    <source>
        <dbReference type="PROSITE" id="PS50931"/>
    </source>
</evidence>
<dbReference type="InterPro" id="IPR050950">
    <property type="entry name" value="HTH-type_LysR_regulators"/>
</dbReference>
<dbReference type="Pfam" id="PF03466">
    <property type="entry name" value="LysR_substrate"/>
    <property type="match status" value="1"/>
</dbReference>
<accession>A0ABU6F9H9</accession>
<evidence type="ECO:0000256" key="1">
    <source>
        <dbReference type="ARBA" id="ARBA00009437"/>
    </source>
</evidence>
<dbReference type="Pfam" id="PF00126">
    <property type="entry name" value="HTH_1"/>
    <property type="match status" value="1"/>
</dbReference>
<gene>
    <name evidence="6" type="ORF">OKJ99_24630</name>
</gene>
<dbReference type="PANTHER" id="PTHR30419:SF2">
    <property type="entry name" value="LYSR FAMILY TRANSCRIPTIONAL REGULATOR"/>
    <property type="match status" value="1"/>
</dbReference>
<feature type="domain" description="HTH lysR-type" evidence="5">
    <location>
        <begin position="1"/>
        <end position="60"/>
    </location>
</feature>
<comment type="similarity">
    <text evidence="1">Belongs to the LysR transcriptional regulatory family.</text>
</comment>
<dbReference type="RefSeq" id="WP_326019554.1">
    <property type="nucleotide sequence ID" value="NZ_JAOZYC010000136.1"/>
</dbReference>
<organism evidence="6 7">
    <name type="scientific">Streptomyces endophyticus</name>
    <dbReference type="NCBI Taxonomy" id="714166"/>
    <lineage>
        <taxon>Bacteria</taxon>
        <taxon>Bacillati</taxon>
        <taxon>Actinomycetota</taxon>
        <taxon>Actinomycetes</taxon>
        <taxon>Kitasatosporales</taxon>
        <taxon>Streptomycetaceae</taxon>
        <taxon>Streptomyces</taxon>
    </lineage>
</organism>
<evidence type="ECO:0000313" key="7">
    <source>
        <dbReference type="Proteomes" id="UP001354931"/>
    </source>
</evidence>
<keyword evidence="2" id="KW-0805">Transcription regulation</keyword>